<keyword evidence="3" id="KW-1185">Reference proteome</keyword>
<reference evidence="2 3" key="1">
    <citation type="submission" date="2024-06" db="EMBL/GenBank/DDBJ databases">
        <title>Complete genome of Phlyctema vagabunda strain 19-DSS-EL-015.</title>
        <authorList>
            <person name="Fiorenzani C."/>
        </authorList>
    </citation>
    <scope>NUCLEOTIDE SEQUENCE [LARGE SCALE GENOMIC DNA]</scope>
    <source>
        <strain evidence="2 3">19-DSS-EL-015</strain>
    </source>
</reference>
<name>A0ABR4PIN8_9HELO</name>
<feature type="compositionally biased region" description="Polar residues" evidence="1">
    <location>
        <begin position="83"/>
        <end position="95"/>
    </location>
</feature>
<protein>
    <submittedName>
        <fullName evidence="2">Uncharacterized protein</fullName>
    </submittedName>
</protein>
<evidence type="ECO:0000313" key="3">
    <source>
        <dbReference type="Proteomes" id="UP001629113"/>
    </source>
</evidence>
<dbReference type="Proteomes" id="UP001629113">
    <property type="component" value="Unassembled WGS sequence"/>
</dbReference>
<accession>A0ABR4PIN8</accession>
<evidence type="ECO:0000313" key="2">
    <source>
        <dbReference type="EMBL" id="KAL3422962.1"/>
    </source>
</evidence>
<proteinExistence type="predicted"/>
<organism evidence="2 3">
    <name type="scientific">Phlyctema vagabunda</name>
    <dbReference type="NCBI Taxonomy" id="108571"/>
    <lineage>
        <taxon>Eukaryota</taxon>
        <taxon>Fungi</taxon>
        <taxon>Dikarya</taxon>
        <taxon>Ascomycota</taxon>
        <taxon>Pezizomycotina</taxon>
        <taxon>Leotiomycetes</taxon>
        <taxon>Helotiales</taxon>
        <taxon>Dermateaceae</taxon>
        <taxon>Phlyctema</taxon>
    </lineage>
</organism>
<feature type="region of interest" description="Disordered" evidence="1">
    <location>
        <begin position="81"/>
        <end position="113"/>
    </location>
</feature>
<gene>
    <name evidence="2" type="ORF">PVAG01_04709</name>
</gene>
<evidence type="ECO:0000256" key="1">
    <source>
        <dbReference type="SAM" id="MobiDB-lite"/>
    </source>
</evidence>
<sequence length="220" mass="24901">MNAVVNSKIAQRAIYITMHPNPNSFAERREVFRVIQGFGELEMFRSIKYLNSDRDTSFVAVFRQTSSAAQLLEAAPLRYTLSPVENPTSPSSNKSEPGETSEDKSGDSSREQRHFQLDCERSIRMSAKSAFATAENRYSGQWRPIEARDSAFGTSLLELLPPSLATRGLVDWETESMKSSLLNKNLVTATPQRIVKKMVKQNSVLAELSPKQIWDRRRKQ</sequence>
<comment type="caution">
    <text evidence="2">The sequence shown here is derived from an EMBL/GenBank/DDBJ whole genome shotgun (WGS) entry which is preliminary data.</text>
</comment>
<feature type="compositionally biased region" description="Basic and acidic residues" evidence="1">
    <location>
        <begin position="101"/>
        <end position="113"/>
    </location>
</feature>
<dbReference type="EMBL" id="JBFCZG010000004">
    <property type="protein sequence ID" value="KAL3422962.1"/>
    <property type="molecule type" value="Genomic_DNA"/>
</dbReference>